<evidence type="ECO:0008006" key="3">
    <source>
        <dbReference type="Google" id="ProtNLM"/>
    </source>
</evidence>
<reference evidence="1" key="1">
    <citation type="submission" date="2014-09" db="EMBL/GenBank/DDBJ databases">
        <title>Draft genome sequence of an oleaginous Mucoromycotina fungus Mucor ambiguus NBRC6742.</title>
        <authorList>
            <person name="Takeda I."/>
            <person name="Yamane N."/>
            <person name="Morita T."/>
            <person name="Tamano K."/>
            <person name="Machida M."/>
            <person name="Baker S."/>
            <person name="Koike H."/>
        </authorList>
    </citation>
    <scope>NUCLEOTIDE SEQUENCE</scope>
    <source>
        <strain evidence="1">NBRC 6742</strain>
    </source>
</reference>
<gene>
    <name evidence="1" type="ORF">MAM1_0319c09629</name>
</gene>
<dbReference type="STRING" id="91626.A0A0C9N686"/>
<organism evidence="1">
    <name type="scientific">Mucor ambiguus</name>
    <dbReference type="NCBI Taxonomy" id="91626"/>
    <lineage>
        <taxon>Eukaryota</taxon>
        <taxon>Fungi</taxon>
        <taxon>Fungi incertae sedis</taxon>
        <taxon>Mucoromycota</taxon>
        <taxon>Mucoromycotina</taxon>
        <taxon>Mucoromycetes</taxon>
        <taxon>Mucorales</taxon>
        <taxon>Mucorineae</taxon>
        <taxon>Mucoraceae</taxon>
        <taxon>Mucor</taxon>
    </lineage>
</organism>
<sequence>MLVPTNCHGYKILFWSTCVRSKHCNDCSSITELGDFMTNVKFCNEISVLDAYPVFYLLSYHLRNVNGYSHHQIPLLFPSARRAKGLKKQRTGTVDMLYRTVDYLPKSFDEARINTATAMVLPLQAAFYAPPSSTLLVPLRVQEMVVSDVFQYEARLNFVHWKDTRDPTLLTWKRTPSTVFKSLVSGAFKFQPYFVHVCSPAPLVDSEVSFAPLVNQLRLHDGRTLGNVQASAETFRLSVIASFEQPLALRNVSAAHWESFWSLSLTYIQRNVIYRFITGCIPPRSRLYYMMPAVFEFSLCPVCLSCNEDASHLLFDCPSKEKLISKRLFCPWTFLIFGTAK</sequence>
<dbReference type="Proteomes" id="UP000053815">
    <property type="component" value="Unassembled WGS sequence"/>
</dbReference>
<dbReference type="AlphaFoldDB" id="A0A0C9N686"/>
<protein>
    <recommendedName>
        <fullName evidence="3">Reverse transcriptase zinc-binding domain-containing protein</fullName>
    </recommendedName>
</protein>
<evidence type="ECO:0000313" key="1">
    <source>
        <dbReference type="EMBL" id="GAN10093.1"/>
    </source>
</evidence>
<keyword evidence="2" id="KW-1185">Reference proteome</keyword>
<proteinExistence type="predicted"/>
<accession>A0A0C9N686</accession>
<dbReference type="OrthoDB" id="2417874at2759"/>
<name>A0A0C9N686_9FUNG</name>
<evidence type="ECO:0000313" key="2">
    <source>
        <dbReference type="Proteomes" id="UP000053815"/>
    </source>
</evidence>
<dbReference type="EMBL" id="DF836608">
    <property type="protein sequence ID" value="GAN10093.1"/>
    <property type="molecule type" value="Genomic_DNA"/>
</dbReference>